<gene>
    <name evidence="4" type="ORF">FB45DRAFT_849384</name>
</gene>
<keyword evidence="2" id="KW-1133">Transmembrane helix</keyword>
<comment type="caution">
    <text evidence="4">The sequence shown here is derived from an EMBL/GenBank/DDBJ whole genome shotgun (WGS) entry which is preliminary data.</text>
</comment>
<proteinExistence type="predicted"/>
<feature type="compositionally biased region" description="Polar residues" evidence="1">
    <location>
        <begin position="318"/>
        <end position="333"/>
    </location>
</feature>
<keyword evidence="5" id="KW-1185">Reference proteome</keyword>
<reference evidence="4" key="1">
    <citation type="submission" date="2023-03" db="EMBL/GenBank/DDBJ databases">
        <title>Massive genome expansion in bonnet fungi (Mycena s.s.) driven by repeated elements and novel gene families across ecological guilds.</title>
        <authorList>
            <consortium name="Lawrence Berkeley National Laboratory"/>
            <person name="Harder C.B."/>
            <person name="Miyauchi S."/>
            <person name="Viragh M."/>
            <person name="Kuo A."/>
            <person name="Thoen E."/>
            <person name="Andreopoulos B."/>
            <person name="Lu D."/>
            <person name="Skrede I."/>
            <person name="Drula E."/>
            <person name="Henrissat B."/>
            <person name="Morin E."/>
            <person name="Kohler A."/>
            <person name="Barry K."/>
            <person name="LaButti K."/>
            <person name="Morin E."/>
            <person name="Salamov A."/>
            <person name="Lipzen A."/>
            <person name="Mereny Z."/>
            <person name="Hegedus B."/>
            <person name="Baldrian P."/>
            <person name="Stursova M."/>
            <person name="Weitz H."/>
            <person name="Taylor A."/>
            <person name="Grigoriev I.V."/>
            <person name="Nagy L.G."/>
            <person name="Martin F."/>
            <person name="Kauserud H."/>
        </authorList>
    </citation>
    <scope>NUCLEOTIDE SEQUENCE</scope>
    <source>
        <strain evidence="4">9284</strain>
    </source>
</reference>
<feature type="transmembrane region" description="Helical" evidence="2">
    <location>
        <begin position="89"/>
        <end position="109"/>
    </location>
</feature>
<feature type="domain" description="DUF6534" evidence="3">
    <location>
        <begin position="165"/>
        <end position="251"/>
    </location>
</feature>
<evidence type="ECO:0000313" key="5">
    <source>
        <dbReference type="Proteomes" id="UP001221142"/>
    </source>
</evidence>
<keyword evidence="2" id="KW-0812">Transmembrane</keyword>
<dbReference type="PANTHER" id="PTHR40465:SF1">
    <property type="entry name" value="DUF6534 DOMAIN-CONTAINING PROTEIN"/>
    <property type="match status" value="1"/>
</dbReference>
<dbReference type="AlphaFoldDB" id="A0AAD7F8I6"/>
<evidence type="ECO:0000313" key="4">
    <source>
        <dbReference type="EMBL" id="KAJ7605179.1"/>
    </source>
</evidence>
<organism evidence="4 5">
    <name type="scientific">Roridomyces roridus</name>
    <dbReference type="NCBI Taxonomy" id="1738132"/>
    <lineage>
        <taxon>Eukaryota</taxon>
        <taxon>Fungi</taxon>
        <taxon>Dikarya</taxon>
        <taxon>Basidiomycota</taxon>
        <taxon>Agaricomycotina</taxon>
        <taxon>Agaricomycetes</taxon>
        <taxon>Agaricomycetidae</taxon>
        <taxon>Agaricales</taxon>
        <taxon>Marasmiineae</taxon>
        <taxon>Mycenaceae</taxon>
        <taxon>Roridomyces</taxon>
    </lineage>
</organism>
<sequence length="333" mass="36418">MSYPFSLDKVIGALMIGSWVNSILYVLEWVEVYRYYQIGAKDSIFSKLTVGAALSVDTVCVAANYAIVYGYCVTHWGEPSFVNLTNGALYLYIITTGVTAFITQTWLIIRCMRRTKQYIASLLMALTAFAALTGCIMTTVLIIKYPSPAERHRFIDSVTLWLVASAVVDVTVALTLLWQLRAVTPALQKNRSVITRFSHITLQTGILTSLLAVICLVTFLTDNTSNVTTMFGYILSRCYTLTLMYNLNMRSGIVVHGADANSGGSPGHGHANRPQTRPQTTPSGTESLGGIHVHRTAIVRIDEGAGAEDKYNVDAVSTRPSSVQTKDLSPSVL</sequence>
<evidence type="ECO:0000259" key="3">
    <source>
        <dbReference type="Pfam" id="PF20152"/>
    </source>
</evidence>
<accession>A0AAD7F8I6</accession>
<protein>
    <recommendedName>
        <fullName evidence="3">DUF6534 domain-containing protein</fullName>
    </recommendedName>
</protein>
<dbReference type="EMBL" id="JARKIF010000080">
    <property type="protein sequence ID" value="KAJ7605179.1"/>
    <property type="molecule type" value="Genomic_DNA"/>
</dbReference>
<dbReference type="InterPro" id="IPR045339">
    <property type="entry name" value="DUF6534"/>
</dbReference>
<feature type="region of interest" description="Disordered" evidence="1">
    <location>
        <begin position="312"/>
        <end position="333"/>
    </location>
</feature>
<evidence type="ECO:0000256" key="1">
    <source>
        <dbReference type="SAM" id="MobiDB-lite"/>
    </source>
</evidence>
<dbReference type="Pfam" id="PF20152">
    <property type="entry name" value="DUF6534"/>
    <property type="match status" value="1"/>
</dbReference>
<feature type="transmembrane region" description="Helical" evidence="2">
    <location>
        <begin position="121"/>
        <end position="143"/>
    </location>
</feature>
<dbReference type="PANTHER" id="PTHR40465">
    <property type="entry name" value="CHROMOSOME 1, WHOLE GENOME SHOTGUN SEQUENCE"/>
    <property type="match status" value="1"/>
</dbReference>
<keyword evidence="2" id="KW-0472">Membrane</keyword>
<feature type="region of interest" description="Disordered" evidence="1">
    <location>
        <begin position="260"/>
        <end position="288"/>
    </location>
</feature>
<feature type="transmembrane region" description="Helical" evidence="2">
    <location>
        <begin position="48"/>
        <end position="69"/>
    </location>
</feature>
<feature type="transmembrane region" description="Helical" evidence="2">
    <location>
        <begin position="6"/>
        <end position="27"/>
    </location>
</feature>
<name>A0AAD7F8I6_9AGAR</name>
<feature type="transmembrane region" description="Helical" evidence="2">
    <location>
        <begin position="158"/>
        <end position="180"/>
    </location>
</feature>
<evidence type="ECO:0000256" key="2">
    <source>
        <dbReference type="SAM" id="Phobius"/>
    </source>
</evidence>
<feature type="transmembrane region" description="Helical" evidence="2">
    <location>
        <begin position="200"/>
        <end position="221"/>
    </location>
</feature>
<dbReference type="Proteomes" id="UP001221142">
    <property type="component" value="Unassembled WGS sequence"/>
</dbReference>
<feature type="compositionally biased region" description="Polar residues" evidence="1">
    <location>
        <begin position="273"/>
        <end position="286"/>
    </location>
</feature>